<dbReference type="RefSeq" id="WP_290259481.1">
    <property type="nucleotide sequence ID" value="NZ_JAUFQG010000004.1"/>
</dbReference>
<proteinExistence type="predicted"/>
<evidence type="ECO:0000313" key="1">
    <source>
        <dbReference type="EMBL" id="MFC4361584.1"/>
    </source>
</evidence>
<comment type="caution">
    <text evidence="1">The sequence shown here is derived from an EMBL/GenBank/DDBJ whole genome shotgun (WGS) entry which is preliminary data.</text>
</comment>
<dbReference type="Proteomes" id="UP001595840">
    <property type="component" value="Unassembled WGS sequence"/>
</dbReference>
<evidence type="ECO:0000313" key="2">
    <source>
        <dbReference type="Proteomes" id="UP001595840"/>
    </source>
</evidence>
<keyword evidence="2" id="KW-1185">Reference proteome</keyword>
<organism evidence="1 2">
    <name type="scientific">Simiduia curdlanivorans</name>
    <dbReference type="NCBI Taxonomy" id="1492769"/>
    <lineage>
        <taxon>Bacteria</taxon>
        <taxon>Pseudomonadati</taxon>
        <taxon>Pseudomonadota</taxon>
        <taxon>Gammaproteobacteria</taxon>
        <taxon>Cellvibrionales</taxon>
        <taxon>Cellvibrionaceae</taxon>
        <taxon>Simiduia</taxon>
    </lineage>
</organism>
<reference evidence="2" key="1">
    <citation type="journal article" date="2019" name="Int. J. Syst. Evol. Microbiol.">
        <title>The Global Catalogue of Microorganisms (GCM) 10K type strain sequencing project: providing services to taxonomists for standard genome sequencing and annotation.</title>
        <authorList>
            <consortium name="The Broad Institute Genomics Platform"/>
            <consortium name="The Broad Institute Genome Sequencing Center for Infectious Disease"/>
            <person name="Wu L."/>
            <person name="Ma J."/>
        </authorList>
    </citation>
    <scope>NUCLEOTIDE SEQUENCE [LARGE SCALE GENOMIC DNA]</scope>
    <source>
        <strain evidence="2">CECT 8570</strain>
    </source>
</reference>
<gene>
    <name evidence="1" type="ORF">ACFOX3_04670</name>
</gene>
<dbReference type="EMBL" id="JBHSCX010000003">
    <property type="protein sequence ID" value="MFC4361584.1"/>
    <property type="molecule type" value="Genomic_DNA"/>
</dbReference>
<protein>
    <submittedName>
        <fullName evidence="1">Uncharacterized protein</fullName>
    </submittedName>
</protein>
<sequence length="165" mass="18508">MNEHLKKEIESSIEKMRAIKASTLEAASRAESKAKSFWHDTEQQLNHIEAKLTSAKASLNTSTDEAILQAHLAAMEASEHWGRIKDTVESTLLHSKQAAKTELDYTVLKAHLAKMDAQKFLEEDGKAFIKKFNQSRENVSKEVSSAIALMGKNMDKVASHMRRDV</sequence>
<name>A0ABV8V3G2_9GAMM</name>
<accession>A0ABV8V3G2</accession>